<keyword evidence="7 11" id="KW-0521">NADP</keyword>
<evidence type="ECO:0000256" key="10">
    <source>
        <dbReference type="ARBA" id="ARBA00048793"/>
    </source>
</evidence>
<keyword evidence="15" id="KW-1185">Reference proteome</keyword>
<dbReference type="InterPro" id="IPR003710">
    <property type="entry name" value="ApbA"/>
</dbReference>
<proteinExistence type="inferred from homology"/>
<dbReference type="AlphaFoldDB" id="A0A9X3WGA4"/>
<evidence type="ECO:0000256" key="6">
    <source>
        <dbReference type="ARBA" id="ARBA00022655"/>
    </source>
</evidence>
<dbReference type="InterPro" id="IPR036291">
    <property type="entry name" value="NAD(P)-bd_dom_sf"/>
</dbReference>
<dbReference type="Gene3D" id="3.40.50.720">
    <property type="entry name" value="NAD(P)-binding Rossmann-like Domain"/>
    <property type="match status" value="1"/>
</dbReference>
<dbReference type="InterPro" id="IPR008927">
    <property type="entry name" value="6-PGluconate_DH-like_C_sf"/>
</dbReference>
<evidence type="ECO:0000313" key="14">
    <source>
        <dbReference type="EMBL" id="MDC3416491.1"/>
    </source>
</evidence>
<comment type="function">
    <text evidence="1 11">Catalyzes the NADPH-dependent reduction of ketopantoate into pantoic acid.</text>
</comment>
<reference evidence="14" key="1">
    <citation type="submission" date="2022-06" db="EMBL/GenBank/DDBJ databases">
        <title>Aquibacillus sp. a new bacterium isolated from soil saline samples.</title>
        <authorList>
            <person name="Galisteo C."/>
            <person name="De La Haba R."/>
            <person name="Sanchez-Porro C."/>
            <person name="Ventosa A."/>
        </authorList>
    </citation>
    <scope>NUCLEOTIDE SEQUENCE</scope>
    <source>
        <strain evidence="14">3ASR75-54</strain>
    </source>
</reference>
<evidence type="ECO:0000256" key="3">
    <source>
        <dbReference type="ARBA" id="ARBA00007870"/>
    </source>
</evidence>
<accession>A0A9X3WGA4</accession>
<evidence type="ECO:0000256" key="7">
    <source>
        <dbReference type="ARBA" id="ARBA00022857"/>
    </source>
</evidence>
<evidence type="ECO:0000256" key="4">
    <source>
        <dbReference type="ARBA" id="ARBA00013014"/>
    </source>
</evidence>
<dbReference type="InterPro" id="IPR013752">
    <property type="entry name" value="KPA_reductase"/>
</dbReference>
<evidence type="ECO:0000256" key="2">
    <source>
        <dbReference type="ARBA" id="ARBA00004994"/>
    </source>
</evidence>
<gene>
    <name evidence="14" type="ORF">NC799_06130</name>
</gene>
<dbReference type="GO" id="GO:0050661">
    <property type="term" value="F:NADP binding"/>
    <property type="evidence" value="ECO:0007669"/>
    <property type="project" value="TreeGrafter"/>
</dbReference>
<comment type="pathway">
    <text evidence="2 11">Cofactor biosynthesis; (R)-pantothenate biosynthesis; (R)-pantoate from 3-methyl-2-oxobutanoate: step 2/2.</text>
</comment>
<dbReference type="Pfam" id="PF02558">
    <property type="entry name" value="ApbA"/>
    <property type="match status" value="1"/>
</dbReference>
<dbReference type="EMBL" id="JAMQKC010000003">
    <property type="protein sequence ID" value="MDC3416491.1"/>
    <property type="molecule type" value="Genomic_DNA"/>
</dbReference>
<dbReference type="Pfam" id="PF08546">
    <property type="entry name" value="ApbA_C"/>
    <property type="match status" value="1"/>
</dbReference>
<feature type="domain" description="Ketopantoate reductase C-terminal" evidence="13">
    <location>
        <begin position="173"/>
        <end position="285"/>
    </location>
</feature>
<evidence type="ECO:0000259" key="13">
    <source>
        <dbReference type="Pfam" id="PF08546"/>
    </source>
</evidence>
<dbReference type="GO" id="GO:0005737">
    <property type="term" value="C:cytoplasm"/>
    <property type="evidence" value="ECO:0007669"/>
    <property type="project" value="TreeGrafter"/>
</dbReference>
<dbReference type="SUPFAM" id="SSF51735">
    <property type="entry name" value="NAD(P)-binding Rossmann-fold domains"/>
    <property type="match status" value="1"/>
</dbReference>
<organism evidence="14 15">
    <name type="scientific">Aquibacillus salsiterrae</name>
    <dbReference type="NCBI Taxonomy" id="2950439"/>
    <lineage>
        <taxon>Bacteria</taxon>
        <taxon>Bacillati</taxon>
        <taxon>Bacillota</taxon>
        <taxon>Bacilli</taxon>
        <taxon>Bacillales</taxon>
        <taxon>Bacillaceae</taxon>
        <taxon>Aquibacillus</taxon>
    </lineage>
</organism>
<dbReference type="EC" id="1.1.1.169" evidence="4 11"/>
<dbReference type="PANTHER" id="PTHR43765:SF2">
    <property type="entry name" value="2-DEHYDROPANTOATE 2-REDUCTASE"/>
    <property type="match status" value="1"/>
</dbReference>
<evidence type="ECO:0000256" key="1">
    <source>
        <dbReference type="ARBA" id="ARBA00002919"/>
    </source>
</evidence>
<evidence type="ECO:0000256" key="11">
    <source>
        <dbReference type="RuleBase" id="RU362068"/>
    </source>
</evidence>
<comment type="caution">
    <text evidence="14">The sequence shown here is derived from an EMBL/GenBank/DDBJ whole genome shotgun (WGS) entry which is preliminary data.</text>
</comment>
<comment type="catalytic activity">
    <reaction evidence="10 11">
        <text>(R)-pantoate + NADP(+) = 2-dehydropantoate + NADPH + H(+)</text>
        <dbReference type="Rhea" id="RHEA:16233"/>
        <dbReference type="ChEBI" id="CHEBI:11561"/>
        <dbReference type="ChEBI" id="CHEBI:15378"/>
        <dbReference type="ChEBI" id="CHEBI:15980"/>
        <dbReference type="ChEBI" id="CHEBI:57783"/>
        <dbReference type="ChEBI" id="CHEBI:58349"/>
        <dbReference type="EC" id="1.1.1.169"/>
    </reaction>
</comment>
<dbReference type="GO" id="GO:0008677">
    <property type="term" value="F:2-dehydropantoate 2-reductase activity"/>
    <property type="evidence" value="ECO:0007669"/>
    <property type="project" value="UniProtKB-EC"/>
</dbReference>
<dbReference type="InterPro" id="IPR050838">
    <property type="entry name" value="Ketopantoate_reductase"/>
</dbReference>
<evidence type="ECO:0000256" key="8">
    <source>
        <dbReference type="ARBA" id="ARBA00023002"/>
    </source>
</evidence>
<keyword evidence="6 11" id="KW-0566">Pantothenate biosynthesis</keyword>
<comment type="similarity">
    <text evidence="3 11">Belongs to the ketopantoate reductase family.</text>
</comment>
<dbReference type="SUPFAM" id="SSF48179">
    <property type="entry name" value="6-phosphogluconate dehydrogenase C-terminal domain-like"/>
    <property type="match status" value="1"/>
</dbReference>
<dbReference type="PANTHER" id="PTHR43765">
    <property type="entry name" value="2-DEHYDROPANTOATE 2-REDUCTASE-RELATED"/>
    <property type="match status" value="1"/>
</dbReference>
<protein>
    <recommendedName>
        <fullName evidence="5 11">2-dehydropantoate 2-reductase</fullName>
        <ecNumber evidence="4 11">1.1.1.169</ecNumber>
    </recommendedName>
    <alternativeName>
        <fullName evidence="9 11">Ketopantoate reductase</fullName>
    </alternativeName>
</protein>
<evidence type="ECO:0000313" key="15">
    <source>
        <dbReference type="Proteomes" id="UP001145069"/>
    </source>
</evidence>
<feature type="domain" description="Ketopantoate reductase N-terminal" evidence="12">
    <location>
        <begin position="4"/>
        <end position="140"/>
    </location>
</feature>
<name>A0A9X3WGA4_9BACI</name>
<dbReference type="GO" id="GO:0015940">
    <property type="term" value="P:pantothenate biosynthetic process"/>
    <property type="evidence" value="ECO:0007669"/>
    <property type="project" value="UniProtKB-KW"/>
</dbReference>
<evidence type="ECO:0000256" key="9">
    <source>
        <dbReference type="ARBA" id="ARBA00032024"/>
    </source>
</evidence>
<dbReference type="NCBIfam" id="TIGR00745">
    <property type="entry name" value="apbA_panE"/>
    <property type="match status" value="1"/>
</dbReference>
<dbReference type="InterPro" id="IPR013332">
    <property type="entry name" value="KPR_N"/>
</dbReference>
<dbReference type="RefSeq" id="WP_272445494.1">
    <property type="nucleotide sequence ID" value="NZ_JAMQKC010000003.1"/>
</dbReference>
<sequence>MLHIGVIGGGAVGLLIAAHLSDQHRVTVYVRSANQCAKLEENGIKVSSWEKPAHITVRQIDELKNEDILFVCVKQYQLESLLPKLKRVQSLLVFLQNGMGHVDLIKKEQWKNSIVLATCEHGSLKRNEFSITQTGFGKINTAFYCGSYEMYEKAIEKINETTFPFENFPDWYEMLAHKLVANAVINPLTALFQIPNGEILTNPDVLPLAKQLCHEACLVLDLVEKEEWENVRTIATVTKTNYSSMLMDTKNKRKTEIDGISGFILTHAKTKVPYTEFVYHGMKVIESRAMVGE</sequence>
<evidence type="ECO:0000259" key="12">
    <source>
        <dbReference type="Pfam" id="PF02558"/>
    </source>
</evidence>
<dbReference type="Gene3D" id="1.10.1040.10">
    <property type="entry name" value="N-(1-d-carboxylethyl)-l-norvaline Dehydrogenase, domain 2"/>
    <property type="match status" value="1"/>
</dbReference>
<evidence type="ECO:0000256" key="5">
    <source>
        <dbReference type="ARBA" id="ARBA00019465"/>
    </source>
</evidence>
<keyword evidence="8 11" id="KW-0560">Oxidoreductase</keyword>
<dbReference type="InterPro" id="IPR013328">
    <property type="entry name" value="6PGD_dom2"/>
</dbReference>
<dbReference type="Proteomes" id="UP001145069">
    <property type="component" value="Unassembled WGS sequence"/>
</dbReference>